<evidence type="ECO:0000313" key="7">
    <source>
        <dbReference type="EMBL" id="KAG5682178.1"/>
    </source>
</evidence>
<gene>
    <name evidence="7" type="ORF">PVAND_011546</name>
</gene>
<evidence type="ECO:0000256" key="1">
    <source>
        <dbReference type="ARBA" id="ARBA00004370"/>
    </source>
</evidence>
<keyword evidence="2" id="KW-0812">Transmembrane</keyword>
<dbReference type="PANTHER" id="PTHR13608:SF3">
    <property type="entry name" value="ARMADILLO-LIKE HELICAL DOMAIN-CONTAINING PROTEIN 3"/>
    <property type="match status" value="1"/>
</dbReference>
<dbReference type="Pfam" id="PF08427">
    <property type="entry name" value="ARMH3_C"/>
    <property type="match status" value="1"/>
</dbReference>
<feature type="domain" description="Armadillo-like helical" evidence="6">
    <location>
        <begin position="414"/>
        <end position="650"/>
    </location>
</feature>
<dbReference type="AlphaFoldDB" id="A0A9J6CIY4"/>
<protein>
    <recommendedName>
        <fullName evidence="6">Armadillo-like helical domain-containing protein</fullName>
    </recommendedName>
</protein>
<dbReference type="OrthoDB" id="2012278at2759"/>
<comment type="subcellular location">
    <subcellularLocation>
        <location evidence="1">Membrane</location>
    </subcellularLocation>
</comment>
<keyword evidence="3" id="KW-1133">Transmembrane helix</keyword>
<dbReference type="EMBL" id="JADBJN010000001">
    <property type="protein sequence ID" value="KAG5682178.1"/>
    <property type="molecule type" value="Genomic_DNA"/>
</dbReference>
<dbReference type="PANTHER" id="PTHR13608">
    <property type="entry name" value="ARMADILLO-LIKE HELICAL DOMAIN-CONTAINING PROTEIN 3"/>
    <property type="match status" value="1"/>
</dbReference>
<evidence type="ECO:0000259" key="6">
    <source>
        <dbReference type="SMART" id="SM01158"/>
    </source>
</evidence>
<evidence type="ECO:0000256" key="3">
    <source>
        <dbReference type="ARBA" id="ARBA00022989"/>
    </source>
</evidence>
<dbReference type="GO" id="GO:0016020">
    <property type="term" value="C:membrane"/>
    <property type="evidence" value="ECO:0007669"/>
    <property type="project" value="UniProtKB-SubCell"/>
</dbReference>
<evidence type="ECO:0000256" key="5">
    <source>
        <dbReference type="SAM" id="MobiDB-lite"/>
    </source>
</evidence>
<dbReference type="SMART" id="SM01158">
    <property type="entry name" value="DUF1741"/>
    <property type="match status" value="1"/>
</dbReference>
<sequence length="661" mass="77005">MNIPRKRSGSGSSKKTKEKYEILFKTEENEENISESILNEIINSSLSIGLESFDLEVSKTNFNEQAAVRKNFSHLISLCIKNCVNADVEKSKKLLVSSMRILCLCFYTLMKKQLNLVQKIIEDYELKLLFDNLHKIIMDDSLEAQYICLKLLLIILTGCDTLNENRLIEYLMQENSIFDALIQLIQLHKLNEKSNDMENDVVLILVLLANYRKNECTNPIQVQLSIFADEAALNSFGKIINNKLVEFSRQYATTRQYNESTSSWLTLASIRNIFISDEDDKSNTIRANNVQLLALYENIHLNRNFITTLAHTQNESGPPSPQNTLQNQQTNGTDLASGNFQDIQPTNLFVSMFEYCSIVMKDYSRSESIVNTKLCFIILTCITEDSYANSLMHDVNLNFKVQIHRAQMRLRKLPKEKISQCLANSLIDLVAEFIVSHMSKQKFPFELYMLSVGIIHRLIVYQKRYCVRLNYNWKTLWAAIINLLKFLVYQEQYLVKKYNIFLLATQIINIFNFFISYGDTFLKTIQMYDELYYELNREEKIFSEIHAFVLRYSAITDTEYKEDVLKLLNSLTNILTIIKHFQIKIKEWLAEKSLTTPTEEQILNVVRNNFDLTLKVIENLDSYERYNEQKHSAFFNAIISDVIQDLKLKNCAKFLIDVNFN</sequence>
<comment type="caution">
    <text evidence="7">The sequence shown here is derived from an EMBL/GenBank/DDBJ whole genome shotgun (WGS) entry which is preliminary data.</text>
</comment>
<name>A0A9J6CIY4_POLVA</name>
<dbReference type="Proteomes" id="UP001107558">
    <property type="component" value="Chromosome 1"/>
</dbReference>
<dbReference type="InterPro" id="IPR039868">
    <property type="entry name" value="ARMD3-like"/>
</dbReference>
<organism evidence="7 8">
    <name type="scientific">Polypedilum vanderplanki</name>
    <name type="common">Sleeping chironomid midge</name>
    <dbReference type="NCBI Taxonomy" id="319348"/>
    <lineage>
        <taxon>Eukaryota</taxon>
        <taxon>Metazoa</taxon>
        <taxon>Ecdysozoa</taxon>
        <taxon>Arthropoda</taxon>
        <taxon>Hexapoda</taxon>
        <taxon>Insecta</taxon>
        <taxon>Pterygota</taxon>
        <taxon>Neoptera</taxon>
        <taxon>Endopterygota</taxon>
        <taxon>Diptera</taxon>
        <taxon>Nematocera</taxon>
        <taxon>Chironomoidea</taxon>
        <taxon>Chironomidae</taxon>
        <taxon>Chironominae</taxon>
        <taxon>Polypedilum</taxon>
        <taxon>Polypedilum</taxon>
    </lineage>
</organism>
<dbReference type="InterPro" id="IPR013636">
    <property type="entry name" value="ARMH3_C"/>
</dbReference>
<keyword evidence="8" id="KW-1185">Reference proteome</keyword>
<evidence type="ECO:0000256" key="4">
    <source>
        <dbReference type="ARBA" id="ARBA00023136"/>
    </source>
</evidence>
<dbReference type="GO" id="GO:0005829">
    <property type="term" value="C:cytosol"/>
    <property type="evidence" value="ECO:0007669"/>
    <property type="project" value="TreeGrafter"/>
</dbReference>
<proteinExistence type="predicted"/>
<feature type="region of interest" description="Disordered" evidence="5">
    <location>
        <begin position="311"/>
        <end position="337"/>
    </location>
</feature>
<evidence type="ECO:0000313" key="8">
    <source>
        <dbReference type="Proteomes" id="UP001107558"/>
    </source>
</evidence>
<reference evidence="7" key="1">
    <citation type="submission" date="2021-03" db="EMBL/GenBank/DDBJ databases">
        <title>Chromosome level genome of the anhydrobiotic midge Polypedilum vanderplanki.</title>
        <authorList>
            <person name="Yoshida Y."/>
            <person name="Kikawada T."/>
            <person name="Gusev O."/>
        </authorList>
    </citation>
    <scope>NUCLEOTIDE SEQUENCE</scope>
    <source>
        <strain evidence="7">NIAS01</strain>
        <tissue evidence="7">Whole body or cell culture</tissue>
    </source>
</reference>
<feature type="compositionally biased region" description="Low complexity" evidence="5">
    <location>
        <begin position="322"/>
        <end position="333"/>
    </location>
</feature>
<accession>A0A9J6CIY4</accession>
<keyword evidence="4" id="KW-0472">Membrane</keyword>
<evidence type="ECO:0000256" key="2">
    <source>
        <dbReference type="ARBA" id="ARBA00022692"/>
    </source>
</evidence>